<feature type="transmembrane region" description="Helical" evidence="1">
    <location>
        <begin position="325"/>
        <end position="350"/>
    </location>
</feature>
<proteinExistence type="predicted"/>
<gene>
    <name evidence="2" type="ORF">COU24_01630</name>
</gene>
<feature type="transmembrane region" description="Helical" evidence="1">
    <location>
        <begin position="383"/>
        <end position="401"/>
    </location>
</feature>
<feature type="transmembrane region" description="Helical" evidence="1">
    <location>
        <begin position="217"/>
        <end position="240"/>
    </location>
</feature>
<feature type="transmembrane region" description="Helical" evidence="1">
    <location>
        <begin position="407"/>
        <end position="422"/>
    </location>
</feature>
<reference evidence="3" key="1">
    <citation type="submission" date="2017-09" db="EMBL/GenBank/DDBJ databases">
        <title>Depth-based differentiation of microbial function through sediment-hosted aquifers and enrichment of novel symbionts in the deep terrestrial subsurface.</title>
        <authorList>
            <person name="Probst A.J."/>
            <person name="Ladd B."/>
            <person name="Jarett J.K."/>
            <person name="Geller-Mcgrath D.E."/>
            <person name="Sieber C.M.K."/>
            <person name="Emerson J.B."/>
            <person name="Anantharaman K."/>
            <person name="Thomas B.C."/>
            <person name="Malmstrom R."/>
            <person name="Stieglmeier M."/>
            <person name="Klingl A."/>
            <person name="Woyke T."/>
            <person name="Ryan C.M."/>
            <person name="Banfield J.F."/>
        </authorList>
    </citation>
    <scope>NUCLEOTIDE SEQUENCE [LARGE SCALE GENOMIC DNA]</scope>
</reference>
<evidence type="ECO:0000313" key="2">
    <source>
        <dbReference type="EMBL" id="PIR80871.1"/>
    </source>
</evidence>
<keyword evidence="1" id="KW-0472">Membrane</keyword>
<feature type="transmembrane region" description="Helical" evidence="1">
    <location>
        <begin position="35"/>
        <end position="54"/>
    </location>
</feature>
<organism evidence="2 3">
    <name type="scientific">Candidatus Kuenenbacteria bacterium CG10_big_fil_rev_8_21_14_0_10_39_14</name>
    <dbReference type="NCBI Taxonomy" id="1974619"/>
    <lineage>
        <taxon>Bacteria</taxon>
        <taxon>Candidatus Kueneniibacteriota</taxon>
    </lineage>
</organism>
<evidence type="ECO:0008006" key="4">
    <source>
        <dbReference type="Google" id="ProtNLM"/>
    </source>
</evidence>
<feature type="transmembrane region" description="Helical" evidence="1">
    <location>
        <begin position="181"/>
        <end position="197"/>
    </location>
</feature>
<name>A0A2H0U5S1_9BACT</name>
<feature type="transmembrane region" description="Helical" evidence="1">
    <location>
        <begin position="12"/>
        <end position="29"/>
    </location>
</feature>
<feature type="transmembrane region" description="Helical" evidence="1">
    <location>
        <begin position="294"/>
        <end position="313"/>
    </location>
</feature>
<comment type="caution">
    <text evidence="2">The sequence shown here is derived from an EMBL/GenBank/DDBJ whole genome shotgun (WGS) entry which is preliminary data.</text>
</comment>
<feature type="transmembrane region" description="Helical" evidence="1">
    <location>
        <begin position="356"/>
        <end position="374"/>
    </location>
</feature>
<keyword evidence="1" id="KW-0812">Transmembrane</keyword>
<dbReference type="Proteomes" id="UP000229128">
    <property type="component" value="Unassembled WGS sequence"/>
</dbReference>
<keyword evidence="1" id="KW-1133">Transmembrane helix</keyword>
<dbReference type="AlphaFoldDB" id="A0A2H0U5S1"/>
<evidence type="ECO:0000313" key="3">
    <source>
        <dbReference type="Proteomes" id="UP000229128"/>
    </source>
</evidence>
<dbReference type="EMBL" id="PFBQ01000030">
    <property type="protein sequence ID" value="PIR80871.1"/>
    <property type="molecule type" value="Genomic_DNA"/>
</dbReference>
<sequence>MKLKKYPRNISLDAVLLFILVILSLEILYKSPGISTGIIFWIIGFILLAVYLILDIKIKTQFIYLYKSIIIVFLISWLFLPFMFQDILMQYKIKQVLYTHDGAQQIEEGVKYLLQGKNPYAENYINTPLEHLWGGKIIDIHGEKIQNPAIYHFVYLPGYILFSLPFYLIGMSITGWYDQRIIYIILFFLTLLVIYKIPPKASDKILSLIILGFNPLLLYYFIGGTNDIFVFFWIILSIYLLHINKIKLSSLFFGLAVVSKHMAWFLIPFYFIFLWLKDEGLSFKEKLKNIFKKVYPFILIVILAVLPFLIWDFNSFIEDIYRYPAGMLTTSFPITGHAYASLLIFLKIIASDRDYYPFWIIQLIFCLPLLYFLIKMQIKNNSLSLVMFNHGLLLFIFWFFSRSFNEHYIGYLSLVFITAYFFDDQEKIDDNIC</sequence>
<evidence type="ECO:0000256" key="1">
    <source>
        <dbReference type="SAM" id="Phobius"/>
    </source>
</evidence>
<feature type="transmembrane region" description="Helical" evidence="1">
    <location>
        <begin position="252"/>
        <end position="274"/>
    </location>
</feature>
<protein>
    <recommendedName>
        <fullName evidence="4">Glycosyltransferase RgtA/B/C/D-like domain-containing protein</fullName>
    </recommendedName>
</protein>
<feature type="transmembrane region" description="Helical" evidence="1">
    <location>
        <begin position="63"/>
        <end position="84"/>
    </location>
</feature>
<accession>A0A2H0U5S1</accession>
<feature type="transmembrane region" description="Helical" evidence="1">
    <location>
        <begin position="149"/>
        <end position="169"/>
    </location>
</feature>